<name>A0A0B6TJV6_9CORY</name>
<accession>A0A0B6TJV6</accession>
<dbReference type="Gene3D" id="3.90.220.20">
    <property type="entry name" value="DNA methylase specificity domains"/>
    <property type="match status" value="1"/>
</dbReference>
<keyword evidence="1" id="KW-0680">Restriction system</keyword>
<dbReference type="HOGENOM" id="CLU_021095_6_3_11"/>
<dbReference type="AlphaFoldDB" id="A0A0B6TJV6"/>
<dbReference type="STRING" id="1224162.B840_03010"/>
<dbReference type="EMBL" id="CP007790">
    <property type="protein sequence ID" value="AJK68228.1"/>
    <property type="molecule type" value="Genomic_DNA"/>
</dbReference>
<dbReference type="PANTHER" id="PTHR43140:SF1">
    <property type="entry name" value="TYPE I RESTRICTION ENZYME ECOKI SPECIFICITY SUBUNIT"/>
    <property type="match status" value="1"/>
</dbReference>
<dbReference type="KEGG" id="cmq:B840_03010"/>
<keyword evidence="2" id="KW-0238">DNA-binding</keyword>
<dbReference type="OrthoDB" id="3197085at2"/>
<dbReference type="SUPFAM" id="SSF116734">
    <property type="entry name" value="DNA methylase specificity domain"/>
    <property type="match status" value="1"/>
</dbReference>
<dbReference type="GO" id="GO:0009307">
    <property type="term" value="P:DNA restriction-modification system"/>
    <property type="evidence" value="ECO:0007669"/>
    <property type="project" value="UniProtKB-KW"/>
</dbReference>
<keyword evidence="4" id="KW-1185">Reference proteome</keyword>
<reference evidence="3 4" key="1">
    <citation type="submission" date="2014-05" db="EMBL/GenBank/DDBJ databases">
        <title>Complete genome sequence of Corynebacterium marinum DSM 44953.</title>
        <authorList>
            <person name="Schaffert L."/>
            <person name="Albersmeier A."/>
            <person name="Kalinowski J."/>
            <person name="Ruckert C."/>
        </authorList>
    </citation>
    <scope>NUCLEOTIDE SEQUENCE [LARGE SCALE GENOMIC DNA]</scope>
    <source>
        <strain evidence="3 4">DSM 44953</strain>
    </source>
</reference>
<dbReference type="Proteomes" id="UP000031928">
    <property type="component" value="Chromosome"/>
</dbReference>
<dbReference type="GO" id="GO:0003677">
    <property type="term" value="F:DNA binding"/>
    <property type="evidence" value="ECO:0007669"/>
    <property type="project" value="UniProtKB-KW"/>
</dbReference>
<evidence type="ECO:0000256" key="1">
    <source>
        <dbReference type="ARBA" id="ARBA00022747"/>
    </source>
</evidence>
<dbReference type="PANTHER" id="PTHR43140">
    <property type="entry name" value="TYPE-1 RESTRICTION ENZYME ECOKI SPECIFICITY PROTEIN"/>
    <property type="match status" value="1"/>
</dbReference>
<evidence type="ECO:0000313" key="3">
    <source>
        <dbReference type="EMBL" id="AJK68228.1"/>
    </source>
</evidence>
<dbReference type="RefSeq" id="WP_156971823.1">
    <property type="nucleotide sequence ID" value="NZ_CP007790.1"/>
</dbReference>
<dbReference type="InterPro" id="IPR051212">
    <property type="entry name" value="Type-I_RE_S_subunit"/>
</dbReference>
<organism evidence="3 4">
    <name type="scientific">Corynebacterium marinum DSM 44953</name>
    <dbReference type="NCBI Taxonomy" id="1224162"/>
    <lineage>
        <taxon>Bacteria</taxon>
        <taxon>Bacillati</taxon>
        <taxon>Actinomycetota</taxon>
        <taxon>Actinomycetes</taxon>
        <taxon>Mycobacteriales</taxon>
        <taxon>Corynebacteriaceae</taxon>
        <taxon>Corynebacterium</taxon>
    </lineage>
</organism>
<proteinExistence type="predicted"/>
<protein>
    <submittedName>
        <fullName evidence="3">Type I restriction modification DNA specificity domain-containing protein</fullName>
    </submittedName>
</protein>
<evidence type="ECO:0000313" key="4">
    <source>
        <dbReference type="Proteomes" id="UP000031928"/>
    </source>
</evidence>
<evidence type="ECO:0000256" key="2">
    <source>
        <dbReference type="ARBA" id="ARBA00023125"/>
    </source>
</evidence>
<dbReference type="InterPro" id="IPR044946">
    <property type="entry name" value="Restrct_endonuc_typeI_TRD_sf"/>
</dbReference>
<dbReference type="REBASE" id="102365">
    <property type="entry name" value="S.Cma44953ORF3015P"/>
</dbReference>
<gene>
    <name evidence="3" type="ORF">B840_03010</name>
</gene>
<sequence>MSKYDSYPVPAIRELLEERCLEGVPTVPLLELLKHVQPGRYQVKSAAYDPSAPTPVLSPGKGFLLGYTNETDGIFDASSSNPTIIFDDFTTNFHWVDFPFKVKSSAMKMLLPQTDDVNLRYVYWVMQTIPYQPTQHQRQWIQTYSHFEVPLPHPDVQEQIVAILDMFTDYTTNLRRELDLRLQQLEYYRDQLLTFPVAE</sequence>
<dbReference type="CDD" id="cd17274">
    <property type="entry name" value="RMtype1_S_Eco540ANI-TRD1-CR1_like"/>
    <property type="match status" value="1"/>
</dbReference>